<evidence type="ECO:0000313" key="11">
    <source>
        <dbReference type="Proteomes" id="UP000634136"/>
    </source>
</evidence>
<comment type="caution">
    <text evidence="10">The sequence shown here is derived from an EMBL/GenBank/DDBJ whole genome shotgun (WGS) entry which is preliminary data.</text>
</comment>
<sequence>MWREIQGCNNWENLLDPLHPLLRREIIRYGEFVTACYKAFDLDPNSSRFLNCKYGKKRMLSEVGMPDSGYQVVKYIYASPADVIQNYYNPSPSSCSSRWIGFIAVSDDEATRRLGRRDIVVTFRGTVTSQEWVANLMSSLTPARLDPHDPRPEVKVEQGFLSLYTSEETSKFGVGSCREQVLSEIWRLLRKHKGEKMSLTMGGHSMGSALGVLVAYDVAELGLNRLGGREDEESVIPVAVFSFGGPRVGNLGFKKRCEELGVRVLRITNVNDPITKLPGVLFNNDNNNNNKIRVSNLGFSCYAHVGVELLLDFFSVQNPSCVHDLGSYINCLLNHSNNKINHSNSNEGFGIGFRNDQKILTDLVGKGREWMLSSHNTINVLPGVFAAAGNHHAVLGWVSGDLINSWGSKCINVGSKSNVLFFALRSYMSSVAN</sequence>
<dbReference type="Pfam" id="PF01764">
    <property type="entry name" value="Lipase_3"/>
    <property type="match status" value="1"/>
</dbReference>
<feature type="domain" description="Fungal lipase-type" evidence="9">
    <location>
        <begin position="120"/>
        <end position="280"/>
    </location>
</feature>
<dbReference type="PANTHER" id="PTHR31403">
    <property type="entry name" value="PHOSPHOLIPASE A1-IBETA2, CHLOROPLASTIC"/>
    <property type="match status" value="1"/>
</dbReference>
<dbReference type="GO" id="GO:0009507">
    <property type="term" value="C:chloroplast"/>
    <property type="evidence" value="ECO:0007669"/>
    <property type="project" value="UniProtKB-SubCell"/>
</dbReference>
<evidence type="ECO:0000256" key="2">
    <source>
        <dbReference type="ARBA" id="ARBA00010701"/>
    </source>
</evidence>
<dbReference type="AlphaFoldDB" id="A0A834X3Q2"/>
<dbReference type="GO" id="GO:0009695">
    <property type="term" value="P:jasmonic acid biosynthetic process"/>
    <property type="evidence" value="ECO:0007669"/>
    <property type="project" value="TreeGrafter"/>
</dbReference>
<comment type="similarity">
    <text evidence="2">Belongs to the AB hydrolase superfamily. Lipase family.</text>
</comment>
<reference evidence="10" key="1">
    <citation type="submission" date="2020-09" db="EMBL/GenBank/DDBJ databases">
        <title>Genome-Enabled Discovery of Anthraquinone Biosynthesis in Senna tora.</title>
        <authorList>
            <person name="Kang S.-H."/>
            <person name="Pandey R.P."/>
            <person name="Lee C.-M."/>
            <person name="Sim J.-S."/>
            <person name="Jeong J.-T."/>
            <person name="Choi B.-S."/>
            <person name="Jung M."/>
            <person name="Ginzburg D."/>
            <person name="Zhao K."/>
            <person name="Won S.Y."/>
            <person name="Oh T.-J."/>
            <person name="Yu Y."/>
            <person name="Kim N.-H."/>
            <person name="Lee O.R."/>
            <person name="Lee T.-H."/>
            <person name="Bashyal P."/>
            <person name="Kim T.-S."/>
            <person name="Lee W.-H."/>
            <person name="Kawkins C."/>
            <person name="Kim C.-K."/>
            <person name="Kim J.S."/>
            <person name="Ahn B.O."/>
            <person name="Rhee S.Y."/>
            <person name="Sohng J.K."/>
        </authorList>
    </citation>
    <scope>NUCLEOTIDE SEQUENCE</scope>
    <source>
        <tissue evidence="10">Leaf</tissue>
    </source>
</reference>
<dbReference type="GO" id="GO:0016042">
    <property type="term" value="P:lipid catabolic process"/>
    <property type="evidence" value="ECO:0007669"/>
    <property type="project" value="UniProtKB-KW"/>
</dbReference>
<keyword evidence="4" id="KW-0934">Plastid</keyword>
<keyword evidence="8" id="KW-0443">Lipid metabolism</keyword>
<accession>A0A834X3Q2</accession>
<keyword evidence="3" id="KW-0150">Chloroplast</keyword>
<dbReference type="Gene3D" id="3.40.50.1820">
    <property type="entry name" value="alpha/beta hydrolase"/>
    <property type="match status" value="1"/>
</dbReference>
<dbReference type="InterPro" id="IPR002921">
    <property type="entry name" value="Fungal_lipase-type"/>
</dbReference>
<dbReference type="EMBL" id="JAAIUW010000003">
    <property type="protein sequence ID" value="KAF7837100.1"/>
    <property type="molecule type" value="Genomic_DNA"/>
</dbReference>
<evidence type="ECO:0000256" key="7">
    <source>
        <dbReference type="ARBA" id="ARBA00022963"/>
    </source>
</evidence>
<dbReference type="SUPFAM" id="SSF53474">
    <property type="entry name" value="alpha/beta-Hydrolases"/>
    <property type="match status" value="1"/>
</dbReference>
<evidence type="ECO:0000256" key="3">
    <source>
        <dbReference type="ARBA" id="ARBA00022528"/>
    </source>
</evidence>
<organism evidence="10 11">
    <name type="scientific">Senna tora</name>
    <dbReference type="NCBI Taxonomy" id="362788"/>
    <lineage>
        <taxon>Eukaryota</taxon>
        <taxon>Viridiplantae</taxon>
        <taxon>Streptophyta</taxon>
        <taxon>Embryophyta</taxon>
        <taxon>Tracheophyta</taxon>
        <taxon>Spermatophyta</taxon>
        <taxon>Magnoliopsida</taxon>
        <taxon>eudicotyledons</taxon>
        <taxon>Gunneridae</taxon>
        <taxon>Pentapetalae</taxon>
        <taxon>rosids</taxon>
        <taxon>fabids</taxon>
        <taxon>Fabales</taxon>
        <taxon>Fabaceae</taxon>
        <taxon>Caesalpinioideae</taxon>
        <taxon>Cassia clade</taxon>
        <taxon>Senna</taxon>
    </lineage>
</organism>
<proteinExistence type="inferred from homology"/>
<keyword evidence="7" id="KW-0442">Lipid degradation</keyword>
<name>A0A834X3Q2_9FABA</name>
<dbReference type="GO" id="GO:0008970">
    <property type="term" value="F:phospholipase A1 activity"/>
    <property type="evidence" value="ECO:0007669"/>
    <property type="project" value="UniProtKB-ARBA"/>
</dbReference>
<evidence type="ECO:0000256" key="4">
    <source>
        <dbReference type="ARBA" id="ARBA00022640"/>
    </source>
</evidence>
<dbReference type="PANTHER" id="PTHR31403:SF4">
    <property type="entry name" value="PHOSPHOLIPASE A1-IALPHA2, CHLOROPLASTIC"/>
    <property type="match status" value="1"/>
</dbReference>
<dbReference type="CDD" id="cd00519">
    <property type="entry name" value="Lipase_3"/>
    <property type="match status" value="1"/>
</dbReference>
<evidence type="ECO:0000313" key="10">
    <source>
        <dbReference type="EMBL" id="KAF7837100.1"/>
    </source>
</evidence>
<evidence type="ECO:0000259" key="9">
    <source>
        <dbReference type="Pfam" id="PF01764"/>
    </source>
</evidence>
<evidence type="ECO:0000256" key="1">
    <source>
        <dbReference type="ARBA" id="ARBA00004229"/>
    </source>
</evidence>
<dbReference type="OrthoDB" id="426718at2759"/>
<evidence type="ECO:0000256" key="5">
    <source>
        <dbReference type="ARBA" id="ARBA00022801"/>
    </source>
</evidence>
<keyword evidence="6" id="KW-0809">Transit peptide</keyword>
<keyword evidence="5" id="KW-0378">Hydrolase</keyword>
<dbReference type="Proteomes" id="UP000634136">
    <property type="component" value="Unassembled WGS sequence"/>
</dbReference>
<gene>
    <name evidence="10" type="ORF">G2W53_005582</name>
</gene>
<comment type="subcellular location">
    <subcellularLocation>
        <location evidence="1">Plastid</location>
        <location evidence="1">Chloroplast</location>
    </subcellularLocation>
</comment>
<evidence type="ECO:0000256" key="6">
    <source>
        <dbReference type="ARBA" id="ARBA00022946"/>
    </source>
</evidence>
<dbReference type="GO" id="GO:0047714">
    <property type="term" value="F:galactolipase activity"/>
    <property type="evidence" value="ECO:0007669"/>
    <property type="project" value="UniProtKB-ARBA"/>
</dbReference>
<dbReference type="InterPro" id="IPR029058">
    <property type="entry name" value="AB_hydrolase_fold"/>
</dbReference>
<protein>
    <submittedName>
        <fullName evidence="10">Galactolipase DONGLE, chloroplastic</fullName>
    </submittedName>
</protein>
<evidence type="ECO:0000256" key="8">
    <source>
        <dbReference type="ARBA" id="ARBA00023098"/>
    </source>
</evidence>
<keyword evidence="11" id="KW-1185">Reference proteome</keyword>